<dbReference type="EMBL" id="CAJOBI010005574">
    <property type="protein sequence ID" value="CAF4036276.1"/>
    <property type="molecule type" value="Genomic_DNA"/>
</dbReference>
<evidence type="ECO:0000313" key="4">
    <source>
        <dbReference type="EMBL" id="CAF4908975.1"/>
    </source>
</evidence>
<dbReference type="Proteomes" id="UP000663824">
    <property type="component" value="Unassembled WGS sequence"/>
</dbReference>
<proteinExistence type="predicted"/>
<evidence type="ECO:0000313" key="5">
    <source>
        <dbReference type="Proteomes" id="UP000663855"/>
    </source>
</evidence>
<dbReference type="Proteomes" id="UP000681967">
    <property type="component" value="Unassembled WGS sequence"/>
</dbReference>
<evidence type="ECO:0000313" key="1">
    <source>
        <dbReference type="EMBL" id="CAF1263842.1"/>
    </source>
</evidence>
<dbReference type="EMBL" id="CAJNOV010006891">
    <property type="protein sequence ID" value="CAF1263842.1"/>
    <property type="molecule type" value="Genomic_DNA"/>
</dbReference>
<dbReference type="AlphaFoldDB" id="A0A815B757"/>
<evidence type="ECO:0000313" key="2">
    <source>
        <dbReference type="EMBL" id="CAF2085370.1"/>
    </source>
</evidence>
<comment type="caution">
    <text evidence="1">The sequence shown here is derived from an EMBL/GenBank/DDBJ whole genome shotgun (WGS) entry which is preliminary data.</text>
</comment>
<accession>A0A815B757</accession>
<sequence>MMNRDVIEIPLFFNLRFPCATTEYGIIRQIRDTTMKRSLGDERIQRDELANQAMKQLTDKSIFKENIKLIFNNSDLFTRYYHDQVALAQDEAKVYQLPTSFVQRLLTLNQTRSITNQLQHLLIGHVELFEILKFFEISMQLVGEETLLNAFNEQSIQNCISDQSIIGHNVFYTLVLIEESTSFALIPPNTTMTNEDEFTFECNGDAWIETNLMNLIELLVSSTIISRIDNIEQLINCYNRVIQSILSLNTYTEQTKNVFENACSLGEFNTTFENCNAIHEFIEYLRNLFVDSESTTDNVLLHRHRTLLKLEMEFLKN</sequence>
<dbReference type="Proteomes" id="UP000663855">
    <property type="component" value="Unassembled WGS sequence"/>
</dbReference>
<gene>
    <name evidence="4" type="ORF">BYL167_LOCUS52509</name>
    <name evidence="1" type="ORF">CJN711_LOCUS15127</name>
    <name evidence="2" type="ORF">MBJ925_LOCUS19434</name>
    <name evidence="3" type="ORF">SMN809_LOCUS13854</name>
</gene>
<name>A0A815B757_9BILA</name>
<organism evidence="1 5">
    <name type="scientific">Rotaria magnacalcarata</name>
    <dbReference type="NCBI Taxonomy" id="392030"/>
    <lineage>
        <taxon>Eukaryota</taxon>
        <taxon>Metazoa</taxon>
        <taxon>Spiralia</taxon>
        <taxon>Gnathifera</taxon>
        <taxon>Rotifera</taxon>
        <taxon>Eurotatoria</taxon>
        <taxon>Bdelloidea</taxon>
        <taxon>Philodinida</taxon>
        <taxon>Philodinidae</taxon>
        <taxon>Rotaria</taxon>
    </lineage>
</organism>
<dbReference type="EMBL" id="CAJNRE010009781">
    <property type="protein sequence ID" value="CAF2085370.1"/>
    <property type="molecule type" value="Genomic_DNA"/>
</dbReference>
<reference evidence="1" key="1">
    <citation type="submission" date="2021-02" db="EMBL/GenBank/DDBJ databases">
        <authorList>
            <person name="Nowell W R."/>
        </authorList>
    </citation>
    <scope>NUCLEOTIDE SEQUENCE</scope>
</reference>
<protein>
    <submittedName>
        <fullName evidence="1">Uncharacterized protein</fullName>
    </submittedName>
</protein>
<evidence type="ECO:0000313" key="3">
    <source>
        <dbReference type="EMBL" id="CAF4036276.1"/>
    </source>
</evidence>
<dbReference type="Proteomes" id="UP000676336">
    <property type="component" value="Unassembled WGS sequence"/>
</dbReference>
<dbReference type="EMBL" id="CAJOBH010170325">
    <property type="protein sequence ID" value="CAF4908975.1"/>
    <property type="molecule type" value="Genomic_DNA"/>
</dbReference>